<dbReference type="HAMAP" id="MF_00265">
    <property type="entry name" value="VapC_Nob1"/>
    <property type="match status" value="1"/>
</dbReference>
<dbReference type="Gene3D" id="3.40.50.1010">
    <property type="entry name" value="5'-nuclease"/>
    <property type="match status" value="1"/>
</dbReference>
<feature type="domain" description="PIN" evidence="7">
    <location>
        <begin position="2"/>
        <end position="134"/>
    </location>
</feature>
<dbReference type="NCBIfam" id="TIGR00028">
    <property type="entry name" value="Mtu_PIN_fam"/>
    <property type="match status" value="1"/>
</dbReference>
<evidence type="ECO:0000259" key="7">
    <source>
        <dbReference type="Pfam" id="PF01850"/>
    </source>
</evidence>
<keyword evidence="1 6" id="KW-1277">Toxin-antitoxin system</keyword>
<keyword evidence="5 6" id="KW-0460">Magnesium</keyword>
<dbReference type="GO" id="GO:0045926">
    <property type="term" value="P:negative regulation of growth"/>
    <property type="evidence" value="ECO:0007669"/>
    <property type="project" value="UniProtKB-ARBA"/>
</dbReference>
<dbReference type="InterPro" id="IPR002716">
    <property type="entry name" value="PIN_dom"/>
</dbReference>
<dbReference type="AlphaFoldDB" id="A0A1M5R2H0"/>
<dbReference type="Proteomes" id="UP000186132">
    <property type="component" value="Unassembled WGS sequence"/>
</dbReference>
<protein>
    <recommendedName>
        <fullName evidence="6">Ribonuclease VapC</fullName>
        <shortName evidence="6">RNase VapC</shortName>
        <ecNumber evidence="6">3.1.-.-</ecNumber>
    </recommendedName>
    <alternativeName>
        <fullName evidence="6">Toxin VapC</fullName>
    </alternativeName>
</protein>
<keyword evidence="3 6" id="KW-0479">Metal-binding</keyword>
<dbReference type="SUPFAM" id="SSF88723">
    <property type="entry name" value="PIN domain-like"/>
    <property type="match status" value="1"/>
</dbReference>
<dbReference type="EC" id="3.1.-.-" evidence="6"/>
<evidence type="ECO:0000256" key="2">
    <source>
        <dbReference type="ARBA" id="ARBA00022722"/>
    </source>
</evidence>
<evidence type="ECO:0000256" key="5">
    <source>
        <dbReference type="ARBA" id="ARBA00022842"/>
    </source>
</evidence>
<dbReference type="GO" id="GO:0016788">
    <property type="term" value="F:hydrolase activity, acting on ester bonds"/>
    <property type="evidence" value="ECO:0007669"/>
    <property type="project" value="InterPro"/>
</dbReference>
<gene>
    <name evidence="6" type="primary">vapC</name>
    <name evidence="8" type="ORF">SAMN05443575_3425</name>
</gene>
<keyword evidence="9" id="KW-1185">Reference proteome</keyword>
<reference evidence="8 9" key="1">
    <citation type="submission" date="2016-11" db="EMBL/GenBank/DDBJ databases">
        <authorList>
            <person name="Jaros S."/>
            <person name="Januszkiewicz K."/>
            <person name="Wedrychowicz H."/>
        </authorList>
    </citation>
    <scope>NUCLEOTIDE SEQUENCE [LARGE SCALE GENOMIC DNA]</scope>
    <source>
        <strain evidence="8 9">DSM 45627</strain>
    </source>
</reference>
<dbReference type="GO" id="GO:0090729">
    <property type="term" value="F:toxin activity"/>
    <property type="evidence" value="ECO:0007669"/>
    <property type="project" value="UniProtKB-KW"/>
</dbReference>
<organism evidence="8 9">
    <name type="scientific">Jatrophihabitans endophyticus</name>
    <dbReference type="NCBI Taxonomy" id="1206085"/>
    <lineage>
        <taxon>Bacteria</taxon>
        <taxon>Bacillati</taxon>
        <taxon>Actinomycetota</taxon>
        <taxon>Actinomycetes</taxon>
        <taxon>Jatrophihabitantales</taxon>
        <taxon>Jatrophihabitantaceae</taxon>
        <taxon>Jatrophihabitans</taxon>
    </lineage>
</organism>
<dbReference type="Pfam" id="PF01850">
    <property type="entry name" value="PIN"/>
    <property type="match status" value="1"/>
</dbReference>
<evidence type="ECO:0000313" key="9">
    <source>
        <dbReference type="Proteomes" id="UP000186132"/>
    </source>
</evidence>
<comment type="cofactor">
    <cofactor evidence="6">
        <name>Mg(2+)</name>
        <dbReference type="ChEBI" id="CHEBI:18420"/>
    </cofactor>
</comment>
<evidence type="ECO:0000256" key="3">
    <source>
        <dbReference type="ARBA" id="ARBA00022723"/>
    </source>
</evidence>
<name>A0A1M5R2H0_9ACTN</name>
<dbReference type="EMBL" id="FQVU01000005">
    <property type="protein sequence ID" value="SHH20544.1"/>
    <property type="molecule type" value="Genomic_DNA"/>
</dbReference>
<evidence type="ECO:0000256" key="1">
    <source>
        <dbReference type="ARBA" id="ARBA00022649"/>
    </source>
</evidence>
<feature type="binding site" evidence="6">
    <location>
        <position position="108"/>
    </location>
    <ligand>
        <name>Mg(2+)</name>
        <dbReference type="ChEBI" id="CHEBI:18420"/>
    </ligand>
</feature>
<evidence type="ECO:0000256" key="4">
    <source>
        <dbReference type="ARBA" id="ARBA00022801"/>
    </source>
</evidence>
<dbReference type="STRING" id="1206085.SAMN05443575_3425"/>
<dbReference type="GO" id="GO:0000287">
    <property type="term" value="F:magnesium ion binding"/>
    <property type="evidence" value="ECO:0007669"/>
    <property type="project" value="UniProtKB-UniRule"/>
</dbReference>
<comment type="function">
    <text evidence="6">Toxic component of a toxin-antitoxin (TA) system. An RNase.</text>
</comment>
<dbReference type="InterPro" id="IPR022907">
    <property type="entry name" value="VapC_family"/>
</dbReference>
<keyword evidence="4 6" id="KW-0378">Hydrolase</keyword>
<sequence length="144" mass="16146">MIAVDTNVLVYAHRRDSHFHARAAAALRGLAESGSPWAIPYPCLNEFYSVATHPAVFRPPSTIDEALTQVESWCASPTVRLLTEPANYRTVWSDLLRTGRIVGPRVHDARIAAICIAHGVREMLTHDRDFTRFPQLRTRSLLAD</sequence>
<dbReference type="RefSeq" id="WP_073391638.1">
    <property type="nucleotide sequence ID" value="NZ_FQVU01000005.1"/>
</dbReference>
<keyword evidence="6" id="KW-0800">Toxin</keyword>
<dbReference type="OrthoDB" id="556169at2"/>
<dbReference type="GO" id="GO:0004540">
    <property type="term" value="F:RNA nuclease activity"/>
    <property type="evidence" value="ECO:0007669"/>
    <property type="project" value="InterPro"/>
</dbReference>
<dbReference type="InterPro" id="IPR006226">
    <property type="entry name" value="Mtu_PIN"/>
</dbReference>
<evidence type="ECO:0000313" key="8">
    <source>
        <dbReference type="EMBL" id="SHH20544.1"/>
    </source>
</evidence>
<keyword evidence="2 6" id="KW-0540">Nuclease</keyword>
<dbReference type="InterPro" id="IPR029060">
    <property type="entry name" value="PIN-like_dom_sf"/>
</dbReference>
<comment type="similarity">
    <text evidence="6">Belongs to the PINc/VapC protein family.</text>
</comment>
<evidence type="ECO:0000256" key="6">
    <source>
        <dbReference type="HAMAP-Rule" id="MF_00265"/>
    </source>
</evidence>
<proteinExistence type="inferred from homology"/>
<feature type="binding site" evidence="6">
    <location>
        <position position="5"/>
    </location>
    <ligand>
        <name>Mg(2+)</name>
        <dbReference type="ChEBI" id="CHEBI:18420"/>
    </ligand>
</feature>
<accession>A0A1M5R2H0</accession>